<evidence type="ECO:0000256" key="1">
    <source>
        <dbReference type="SAM" id="MobiDB-lite"/>
    </source>
</evidence>
<keyword evidence="3" id="KW-1185">Reference proteome</keyword>
<sequence length="30" mass="3504">GLNSINELYTPRHSYHEESNHLADEECSEE</sequence>
<proteinExistence type="predicted"/>
<feature type="region of interest" description="Disordered" evidence="1">
    <location>
        <begin position="1"/>
        <end position="30"/>
    </location>
</feature>
<dbReference type="Proteomes" id="UP000708208">
    <property type="component" value="Unassembled WGS sequence"/>
</dbReference>
<dbReference type="AlphaFoldDB" id="A0A8J2PVE2"/>
<name>A0A8J2PVE2_9HEXA</name>
<organism evidence="2 3">
    <name type="scientific">Allacma fusca</name>
    <dbReference type="NCBI Taxonomy" id="39272"/>
    <lineage>
        <taxon>Eukaryota</taxon>
        <taxon>Metazoa</taxon>
        <taxon>Ecdysozoa</taxon>
        <taxon>Arthropoda</taxon>
        <taxon>Hexapoda</taxon>
        <taxon>Collembola</taxon>
        <taxon>Symphypleona</taxon>
        <taxon>Sminthuridae</taxon>
        <taxon>Allacma</taxon>
    </lineage>
</organism>
<comment type="caution">
    <text evidence="2">The sequence shown here is derived from an EMBL/GenBank/DDBJ whole genome shotgun (WGS) entry which is preliminary data.</text>
</comment>
<feature type="compositionally biased region" description="Basic and acidic residues" evidence="1">
    <location>
        <begin position="14"/>
        <end position="24"/>
    </location>
</feature>
<reference evidence="2" key="1">
    <citation type="submission" date="2021-06" db="EMBL/GenBank/DDBJ databases">
        <authorList>
            <person name="Hodson N. C."/>
            <person name="Mongue J. A."/>
            <person name="Jaron S. K."/>
        </authorList>
    </citation>
    <scope>NUCLEOTIDE SEQUENCE</scope>
</reference>
<accession>A0A8J2PVE2</accession>
<gene>
    <name evidence="2" type="ORF">AFUS01_LOCUS39461</name>
</gene>
<protein>
    <submittedName>
        <fullName evidence="2">Uncharacterized protein</fullName>
    </submittedName>
</protein>
<evidence type="ECO:0000313" key="2">
    <source>
        <dbReference type="EMBL" id="CAG7829602.1"/>
    </source>
</evidence>
<feature type="non-terminal residue" evidence="2">
    <location>
        <position position="1"/>
    </location>
</feature>
<evidence type="ECO:0000313" key="3">
    <source>
        <dbReference type="Proteomes" id="UP000708208"/>
    </source>
</evidence>
<dbReference type="EMBL" id="CAJVCH010552221">
    <property type="protein sequence ID" value="CAG7829602.1"/>
    <property type="molecule type" value="Genomic_DNA"/>
</dbReference>